<dbReference type="AlphaFoldDB" id="A0A1M7PLA4"/>
<comment type="similarity">
    <text evidence="1">Belongs to the bacterial solute-binding protein 3 family.</text>
</comment>
<feature type="domain" description="Solute-binding protein family 3/N-terminal" evidence="3">
    <location>
        <begin position="35"/>
        <end position="215"/>
    </location>
</feature>
<dbReference type="SUPFAM" id="SSF53850">
    <property type="entry name" value="Periplasmic binding protein-like II"/>
    <property type="match status" value="1"/>
</dbReference>
<gene>
    <name evidence="4" type="ORF">SAMN05216593_111135</name>
</gene>
<evidence type="ECO:0000256" key="1">
    <source>
        <dbReference type="ARBA" id="ARBA00010333"/>
    </source>
</evidence>
<proteinExistence type="inferred from homology"/>
<dbReference type="Pfam" id="PF00497">
    <property type="entry name" value="SBP_bac_3"/>
    <property type="match status" value="1"/>
</dbReference>
<protein>
    <submittedName>
        <fullName evidence="4">ABC-type amino acid transport substrate-binding protein</fullName>
    </submittedName>
</protein>
<keyword evidence="2" id="KW-0732">Signal</keyword>
<evidence type="ECO:0000256" key="2">
    <source>
        <dbReference type="ARBA" id="ARBA00022729"/>
    </source>
</evidence>
<evidence type="ECO:0000313" key="5">
    <source>
        <dbReference type="Proteomes" id="UP000183983"/>
    </source>
</evidence>
<name>A0A1M7PLA4_9PSED</name>
<organism evidence="4 5">
    <name type="scientific">Pseudomonas asturiensis</name>
    <dbReference type="NCBI Taxonomy" id="1190415"/>
    <lineage>
        <taxon>Bacteria</taxon>
        <taxon>Pseudomonadati</taxon>
        <taxon>Pseudomonadota</taxon>
        <taxon>Gammaproteobacteria</taxon>
        <taxon>Pseudomonadales</taxon>
        <taxon>Pseudomonadaceae</taxon>
        <taxon>Pseudomonas</taxon>
    </lineage>
</organism>
<dbReference type="Proteomes" id="UP000183983">
    <property type="component" value="Unassembled WGS sequence"/>
</dbReference>
<dbReference type="STRING" id="1190415.SAMN05216593_111135"/>
<dbReference type="Gene3D" id="3.40.190.10">
    <property type="entry name" value="Periplasmic binding protein-like II"/>
    <property type="match status" value="2"/>
</dbReference>
<dbReference type="EMBL" id="FRDA01000011">
    <property type="protein sequence ID" value="SHN17812.1"/>
    <property type="molecule type" value="Genomic_DNA"/>
</dbReference>
<reference evidence="4 5" key="1">
    <citation type="submission" date="2016-11" db="EMBL/GenBank/DDBJ databases">
        <authorList>
            <person name="Jaros S."/>
            <person name="Januszkiewicz K."/>
            <person name="Wedrychowicz H."/>
        </authorList>
    </citation>
    <scope>NUCLEOTIDE SEQUENCE [LARGE SCALE GENOMIC DNA]</scope>
    <source>
        <strain evidence="4 5">LMG 26898</strain>
    </source>
</reference>
<accession>A0A1M7PLA4</accession>
<dbReference type="PANTHER" id="PTHR35936:SF6">
    <property type="entry name" value="AMINO ACID ABC TRANSPORTER SUBSTRATE-BINDING PAAT FAMILY PROTEIN"/>
    <property type="match status" value="1"/>
</dbReference>
<evidence type="ECO:0000259" key="3">
    <source>
        <dbReference type="Pfam" id="PF00497"/>
    </source>
</evidence>
<evidence type="ECO:0000313" key="4">
    <source>
        <dbReference type="EMBL" id="SHN17812.1"/>
    </source>
</evidence>
<dbReference type="InterPro" id="IPR001638">
    <property type="entry name" value="Solute-binding_3/MltF_N"/>
</dbReference>
<dbReference type="PANTHER" id="PTHR35936">
    <property type="entry name" value="MEMBRANE-BOUND LYTIC MUREIN TRANSGLYCOSYLASE F"/>
    <property type="match status" value="1"/>
</dbReference>
<sequence length="280" mass="30446">MQRHSMRHPISLCWLLLGLSILPSLSLAAGKCERLIVTGSPDAPPYLWRDPQDPKHLMGANADILKQAAGELGLKVEFLYAGKRSQALEEVRTGRMDLLADAPMNAAQLDALDYVHPAIVQNDIVIWTRHDQAVALTTLGELQGRHGVISEKTRLTPSFDEASRQQLTLERVSGLTPAFQKLALGEVDYVLAGRYAGMVMTQTLGLAADLVAQPVPLDRPGLYLALSFNSACNDPWLRGQLAKKMTESAASGLAGDVIRHNLDLWKAQLLQPVSASASNQ</sequence>